<dbReference type="STRING" id="945553.A0A0D2LDI7"/>
<sequence>MSNAFVNNIFPHTFALPDELLLEIFKINAEHYIYLPRAHIKDTIACSQVCRQWRHVSLASSALWERCLDYCLGKDWIEEILRRTGNQLLQIIYPSFTSYLDEKTAALDTLRNQQQRYGHAACDLTDVLIDRLPKCMVYEGEHLPKDRSVFERCRSLSLILDRAGWNAHYPFLARHLVCIKNITLSCMDPLSGFSPTDFEDSAPWCAETLHLRNISLPLHLARFQKLRCLTVSDLKLEAHKLTVAGWLRVLEHMPELRVLRLNDAIVDEDSRRARSASNSVIALPHLECLIFDCAIDEASALLRGLAFPNSCRTFPTIFMSQTNADFSKLCSFLEAQYAMRSQTGYHTIQVELERDSCHICIGCMADHGADSSGFACVLDIDVFWPRAGQAALFSKLLVTLRKLCGASAAIFDT</sequence>
<reference evidence="3" key="1">
    <citation type="submission" date="2014-04" db="EMBL/GenBank/DDBJ databases">
        <title>Evolutionary Origins and Diversification of the Mycorrhizal Mutualists.</title>
        <authorList>
            <consortium name="DOE Joint Genome Institute"/>
            <consortium name="Mycorrhizal Genomics Consortium"/>
            <person name="Kohler A."/>
            <person name="Kuo A."/>
            <person name="Nagy L.G."/>
            <person name="Floudas D."/>
            <person name="Copeland A."/>
            <person name="Barry K.W."/>
            <person name="Cichocki N."/>
            <person name="Veneault-Fourrey C."/>
            <person name="LaButti K."/>
            <person name="Lindquist E.A."/>
            <person name="Lipzen A."/>
            <person name="Lundell T."/>
            <person name="Morin E."/>
            <person name="Murat C."/>
            <person name="Riley R."/>
            <person name="Ohm R."/>
            <person name="Sun H."/>
            <person name="Tunlid A."/>
            <person name="Henrissat B."/>
            <person name="Grigoriev I.V."/>
            <person name="Hibbett D.S."/>
            <person name="Martin F."/>
        </authorList>
    </citation>
    <scope>NUCLEOTIDE SEQUENCE [LARGE SCALE GENOMIC DNA]</scope>
    <source>
        <strain evidence="3">FD-334 SS-4</strain>
    </source>
</reference>
<feature type="domain" description="F-box" evidence="1">
    <location>
        <begin position="15"/>
        <end position="66"/>
    </location>
</feature>
<dbReference type="AlphaFoldDB" id="A0A0D2LDI7"/>
<proteinExistence type="predicted"/>
<accession>A0A0D2LDI7</accession>
<dbReference type="Pfam" id="PF12937">
    <property type="entry name" value="F-box-like"/>
    <property type="match status" value="1"/>
</dbReference>
<evidence type="ECO:0000313" key="2">
    <source>
        <dbReference type="EMBL" id="KJA25482.1"/>
    </source>
</evidence>
<dbReference type="OrthoDB" id="3058045at2759"/>
<dbReference type="Gene3D" id="1.20.1280.50">
    <property type="match status" value="1"/>
</dbReference>
<dbReference type="SUPFAM" id="SSF81383">
    <property type="entry name" value="F-box domain"/>
    <property type="match status" value="1"/>
</dbReference>
<gene>
    <name evidence="2" type="ORF">HYPSUDRAFT_402233</name>
</gene>
<dbReference type="CDD" id="cd09917">
    <property type="entry name" value="F-box_SF"/>
    <property type="match status" value="1"/>
</dbReference>
<name>A0A0D2LDI7_HYPSF</name>
<evidence type="ECO:0000259" key="1">
    <source>
        <dbReference type="Pfam" id="PF12937"/>
    </source>
</evidence>
<dbReference type="InterPro" id="IPR036047">
    <property type="entry name" value="F-box-like_dom_sf"/>
</dbReference>
<dbReference type="Proteomes" id="UP000054270">
    <property type="component" value="Unassembled WGS sequence"/>
</dbReference>
<dbReference type="EMBL" id="KN817531">
    <property type="protein sequence ID" value="KJA25482.1"/>
    <property type="molecule type" value="Genomic_DNA"/>
</dbReference>
<protein>
    <recommendedName>
        <fullName evidence="1">F-box domain-containing protein</fullName>
    </recommendedName>
</protein>
<evidence type="ECO:0000313" key="3">
    <source>
        <dbReference type="Proteomes" id="UP000054270"/>
    </source>
</evidence>
<dbReference type="InterPro" id="IPR001810">
    <property type="entry name" value="F-box_dom"/>
</dbReference>
<keyword evidence="3" id="KW-1185">Reference proteome</keyword>
<organism evidence="2 3">
    <name type="scientific">Hypholoma sublateritium (strain FD-334 SS-4)</name>
    <dbReference type="NCBI Taxonomy" id="945553"/>
    <lineage>
        <taxon>Eukaryota</taxon>
        <taxon>Fungi</taxon>
        <taxon>Dikarya</taxon>
        <taxon>Basidiomycota</taxon>
        <taxon>Agaricomycotina</taxon>
        <taxon>Agaricomycetes</taxon>
        <taxon>Agaricomycetidae</taxon>
        <taxon>Agaricales</taxon>
        <taxon>Agaricineae</taxon>
        <taxon>Strophariaceae</taxon>
        <taxon>Hypholoma</taxon>
    </lineage>
</organism>